<keyword evidence="3" id="KW-1185">Reference proteome</keyword>
<keyword evidence="1" id="KW-0812">Transmembrane</keyword>
<evidence type="ECO:0000313" key="3">
    <source>
        <dbReference type="Proteomes" id="UP000315751"/>
    </source>
</evidence>
<evidence type="ECO:0000256" key="1">
    <source>
        <dbReference type="SAM" id="Phobius"/>
    </source>
</evidence>
<dbReference type="Proteomes" id="UP000315751">
    <property type="component" value="Unassembled WGS sequence"/>
</dbReference>
<organism evidence="2 3">
    <name type="scientific">Nitrospirillum amazonense</name>
    <dbReference type="NCBI Taxonomy" id="28077"/>
    <lineage>
        <taxon>Bacteria</taxon>
        <taxon>Pseudomonadati</taxon>
        <taxon>Pseudomonadota</taxon>
        <taxon>Alphaproteobacteria</taxon>
        <taxon>Rhodospirillales</taxon>
        <taxon>Azospirillaceae</taxon>
        <taxon>Nitrospirillum</taxon>
    </lineage>
</organism>
<dbReference type="EMBL" id="VITR01000030">
    <property type="protein sequence ID" value="TWB33640.1"/>
    <property type="molecule type" value="Genomic_DNA"/>
</dbReference>
<reference evidence="2 3" key="1">
    <citation type="submission" date="2019-06" db="EMBL/GenBank/DDBJ databases">
        <title>Genomic Encyclopedia of Type Strains, Phase IV (KMG-V): Genome sequencing to study the core and pangenomes of soil and plant-associated prokaryotes.</title>
        <authorList>
            <person name="Whitman W."/>
        </authorList>
    </citation>
    <scope>NUCLEOTIDE SEQUENCE [LARGE SCALE GENOMIC DNA]</scope>
    <source>
        <strain evidence="2 3">BR 11622</strain>
    </source>
</reference>
<keyword evidence="1" id="KW-0472">Membrane</keyword>
<feature type="transmembrane region" description="Helical" evidence="1">
    <location>
        <begin position="74"/>
        <end position="93"/>
    </location>
</feature>
<accession>A0A560GJ60</accession>
<sequence>MAIEDAALDAKAPAEGCGRGPEIFGYQGRPPPIPRLPAHFRRSRPRLATVALVCAVFAMAAIALAAVGHGDVLLRIYYVFFAFSLLGATKAAIREFFRWGIVFTLTDGGVALPRGSLIRWVDITGVGLTKEETSIVLQLDDPEEFYSSLKSTMVFLPRLSPPSPKAVPVTLDAANLTASPAVLANWIYQKAKEARTSPSAA</sequence>
<gene>
    <name evidence="2" type="ORF">FBZ90_13018</name>
</gene>
<dbReference type="AlphaFoldDB" id="A0A560GJ60"/>
<protein>
    <submittedName>
        <fullName evidence="2">Uncharacterized protein</fullName>
    </submittedName>
</protein>
<proteinExistence type="predicted"/>
<feature type="transmembrane region" description="Helical" evidence="1">
    <location>
        <begin position="47"/>
        <end position="68"/>
    </location>
</feature>
<keyword evidence="1" id="KW-1133">Transmembrane helix</keyword>
<evidence type="ECO:0000313" key="2">
    <source>
        <dbReference type="EMBL" id="TWB33640.1"/>
    </source>
</evidence>
<name>A0A560GJ60_9PROT</name>
<comment type="caution">
    <text evidence="2">The sequence shown here is derived from an EMBL/GenBank/DDBJ whole genome shotgun (WGS) entry which is preliminary data.</text>
</comment>